<evidence type="ECO:0000259" key="3">
    <source>
        <dbReference type="Pfam" id="PF20803"/>
    </source>
</evidence>
<evidence type="ECO:0000259" key="1">
    <source>
        <dbReference type="Pfam" id="PF07848"/>
    </source>
</evidence>
<dbReference type="EMBL" id="JZDQ02000012">
    <property type="protein sequence ID" value="OIJ26897.1"/>
    <property type="molecule type" value="Genomic_DNA"/>
</dbReference>
<keyword evidence="5" id="KW-1185">Reference proteome</keyword>
<organism evidence="4 5">
    <name type="scientific">Nocardioides luteus</name>
    <dbReference type="NCBI Taxonomy" id="1844"/>
    <lineage>
        <taxon>Bacteria</taxon>
        <taxon>Bacillati</taxon>
        <taxon>Actinomycetota</taxon>
        <taxon>Actinomycetes</taxon>
        <taxon>Propionibacteriales</taxon>
        <taxon>Nocardioidaceae</taxon>
        <taxon>Nocardioides</taxon>
    </lineage>
</organism>
<evidence type="ECO:0000313" key="5">
    <source>
        <dbReference type="Proteomes" id="UP000033772"/>
    </source>
</evidence>
<dbReference type="Gene3D" id="1.20.58.1460">
    <property type="match status" value="1"/>
</dbReference>
<dbReference type="Pfam" id="PF07848">
    <property type="entry name" value="PaaX"/>
    <property type="match status" value="1"/>
</dbReference>
<feature type="domain" description="Transcriptional repressor PaaX-like N-terminal" evidence="1">
    <location>
        <begin position="16"/>
        <end position="77"/>
    </location>
</feature>
<dbReference type="InterPro" id="IPR013225">
    <property type="entry name" value="PaaX_C"/>
</dbReference>
<dbReference type="Proteomes" id="UP000033772">
    <property type="component" value="Unassembled WGS sequence"/>
</dbReference>
<dbReference type="GO" id="GO:0006351">
    <property type="term" value="P:DNA-templated transcription"/>
    <property type="evidence" value="ECO:0007669"/>
    <property type="project" value="TreeGrafter"/>
</dbReference>
<feature type="domain" description="Transcriptional repressor PaaX-like C-terminal" evidence="2">
    <location>
        <begin position="204"/>
        <end position="236"/>
    </location>
</feature>
<dbReference type="Gene3D" id="1.10.10.10">
    <property type="entry name" value="Winged helix-like DNA-binding domain superfamily/Winged helix DNA-binding domain"/>
    <property type="match status" value="1"/>
</dbReference>
<dbReference type="STRING" id="1844.UG56_010360"/>
<reference evidence="4" key="1">
    <citation type="submission" date="2016-10" db="EMBL/GenBank/DDBJ databases">
        <title>Draft Genome Sequence of Nocardioides luteus Strain BAFB, an Alkane-Degrading Bacterium Isolated from JP-7 Polluted Soil.</title>
        <authorList>
            <person name="Brown L."/>
            <person name="Ruiz O.N."/>
            <person name="Gunasekera T."/>
        </authorList>
    </citation>
    <scope>NUCLEOTIDE SEQUENCE [LARGE SCALE GENOMIC DNA]</scope>
    <source>
        <strain evidence="4">BAFB</strain>
    </source>
</reference>
<dbReference type="OrthoDB" id="2270427at2"/>
<dbReference type="PANTHER" id="PTHR30319:SF1">
    <property type="entry name" value="TRANSCRIPTIONAL REPRESSOR PAAX"/>
    <property type="match status" value="1"/>
</dbReference>
<dbReference type="InterPro" id="IPR048846">
    <property type="entry name" value="PaaX-like_central"/>
</dbReference>
<dbReference type="RefSeq" id="WP_045549505.1">
    <property type="nucleotide sequence ID" value="NZ_JZDQ02000012.1"/>
</dbReference>
<dbReference type="Pfam" id="PF08223">
    <property type="entry name" value="PaaX_C"/>
    <property type="match status" value="1"/>
</dbReference>
<proteinExistence type="predicted"/>
<accession>A0A1J4N8S8</accession>
<feature type="domain" description="Transcriptional repressor PaaX-like central Cas2-like" evidence="3">
    <location>
        <begin position="94"/>
        <end position="149"/>
    </location>
</feature>
<protein>
    <recommendedName>
        <fullName evidence="6">PaaX domain-containing protein, C-domain protein</fullName>
    </recommendedName>
</protein>
<dbReference type="PANTHER" id="PTHR30319">
    <property type="entry name" value="PHENYLACETIC ACID REGULATOR-RELATED TRANSCRIPTIONAL REPRESSOR"/>
    <property type="match status" value="1"/>
</dbReference>
<dbReference type="AlphaFoldDB" id="A0A1J4N8S8"/>
<evidence type="ECO:0000313" key="4">
    <source>
        <dbReference type="EMBL" id="OIJ26897.1"/>
    </source>
</evidence>
<evidence type="ECO:0000259" key="2">
    <source>
        <dbReference type="Pfam" id="PF08223"/>
    </source>
</evidence>
<dbReference type="Gene3D" id="3.30.70.2650">
    <property type="match status" value="1"/>
</dbReference>
<dbReference type="InterPro" id="IPR012906">
    <property type="entry name" value="PaaX-like_N"/>
</dbReference>
<evidence type="ECO:0008006" key="6">
    <source>
        <dbReference type="Google" id="ProtNLM"/>
    </source>
</evidence>
<name>A0A1J4N8S8_9ACTN</name>
<gene>
    <name evidence="4" type="ORF">UG56_010360</name>
</gene>
<comment type="caution">
    <text evidence="4">The sequence shown here is derived from an EMBL/GenBank/DDBJ whole genome shotgun (WGS) entry which is preliminary data.</text>
</comment>
<sequence length="250" mass="27392">MSSNNAAASALRPVSARSALLGLLMGAEVPTLSARELVAGGGLVGFSETTVRVALSRMVAAEDLVRTVDGRYRLSERLSHRQRRQEAAIHVQTSAWDGEWDMVVITATGRSAADRASLRATLTDLRLAELREGVWVRPANLDLAWSDHLAGLCERLTMRPTTDPAALAGRLWDLTGWADRARELLAATDTDDPVLRFTACATSVRHLLEDPALPDELLPADWPGAALRKAHLDYKDWLIETRRALIERVS</sequence>
<dbReference type="Pfam" id="PF20803">
    <property type="entry name" value="PaaX_M"/>
    <property type="match status" value="1"/>
</dbReference>
<dbReference type="InterPro" id="IPR036388">
    <property type="entry name" value="WH-like_DNA-bd_sf"/>
</dbReference>